<evidence type="ECO:0000259" key="3">
    <source>
        <dbReference type="Pfam" id="PF10145"/>
    </source>
</evidence>
<protein>
    <submittedName>
        <fullName evidence="4">Phage tail tape measure protein, TP901 family, core region</fullName>
    </submittedName>
</protein>
<feature type="transmembrane region" description="Helical" evidence="2">
    <location>
        <begin position="408"/>
        <end position="431"/>
    </location>
</feature>
<reference evidence="4" key="1">
    <citation type="submission" date="2019-02" db="EMBL/GenBank/DDBJ databases">
        <authorList>
            <person name="Gruber-Vodicka R. H."/>
            <person name="Seah K. B. B."/>
        </authorList>
    </citation>
    <scope>NUCLEOTIDE SEQUENCE</scope>
    <source>
        <strain evidence="4">BECK_BY7</strain>
    </source>
</reference>
<sequence>MATKLEKLQMTIGLLDRVSGPVGKITKSIENLTNRSQAAFSKMKSGLTGIVGAGFGLYALFSPVERLNHALGSVSSLGVATKTLDDLDVAATKYSIRFGESATRYIQSSYDIQSAISGLSGNELPRFTTVSGILAKGTKANIDSTTAYVGQMHGIFEKMAITMGRGDWVELLAGQTAATVQRFRTEGPKIAQAFETMGSKAELMGVSMSDQFAILGRLMTTMGGGEAGTKFRAFLQGIGKAQGELGLSFTDSHGRMLPMLDILQKIRDKFGDKMTVAHGDLLMKAFGRKEAVAFLEETVKNIDLLKEDMAAIGKIEGMENAVRMAEKMVSPWQRLFAAGKAVHIGVFKPVMTAITPLIDKITSGLSTLAEWTHMFKNVARWVGYVILTITGMTAALGLLAFAFGMWKIAAISVGVALTILKAIAFLFVFVLKASFLATVLLSGALKGLWFGVLKLVPALWTLLPVLWGFTAALLANPIVWIVVGIAALAVGLYFLITRWDTVKKAFAENTWMKVVFSPLYLGMELVDLLIEKFERIPVWWENFKGLLANLDPFSRLTEKFSGLLSLIDLIPGIDLDLDMENANREMNTSLPELTPGTMNPPGSGGGLMQEFTSNNTKNRSVQTGDIHIHNQGAILDSARLSEELAMVAP</sequence>
<keyword evidence="1" id="KW-1188">Viral release from host cell</keyword>
<keyword evidence="2" id="KW-0472">Membrane</keyword>
<dbReference type="InterPro" id="IPR010090">
    <property type="entry name" value="Phage_tape_meas"/>
</dbReference>
<name>A0A450WI56_9GAMM</name>
<organism evidence="4">
    <name type="scientific">Candidatus Kentrum sp. LFY</name>
    <dbReference type="NCBI Taxonomy" id="2126342"/>
    <lineage>
        <taxon>Bacteria</taxon>
        <taxon>Pseudomonadati</taxon>
        <taxon>Pseudomonadota</taxon>
        <taxon>Gammaproteobacteria</taxon>
        <taxon>Candidatus Kentrum</taxon>
    </lineage>
</organism>
<keyword evidence="2" id="KW-0812">Transmembrane</keyword>
<dbReference type="EMBL" id="CAADFN010000025">
    <property type="protein sequence ID" value="VFK16717.1"/>
    <property type="molecule type" value="Genomic_DNA"/>
</dbReference>
<evidence type="ECO:0000256" key="1">
    <source>
        <dbReference type="ARBA" id="ARBA00022612"/>
    </source>
</evidence>
<proteinExistence type="predicted"/>
<feature type="domain" description="Phage tail tape measure protein" evidence="3">
    <location>
        <begin position="93"/>
        <end position="287"/>
    </location>
</feature>
<accession>A0A450WI56</accession>
<dbReference type="PANTHER" id="PTHR37813:SF1">
    <property type="entry name" value="FELS-2 PROPHAGE PROTEIN"/>
    <property type="match status" value="1"/>
</dbReference>
<feature type="transmembrane region" description="Helical" evidence="2">
    <location>
        <begin position="381"/>
        <end position="402"/>
    </location>
</feature>
<keyword evidence="2" id="KW-1133">Transmembrane helix</keyword>
<dbReference type="PANTHER" id="PTHR37813">
    <property type="entry name" value="FELS-2 PROPHAGE PROTEIN"/>
    <property type="match status" value="1"/>
</dbReference>
<dbReference type="AlphaFoldDB" id="A0A450WI56"/>
<dbReference type="NCBIfam" id="TIGR01760">
    <property type="entry name" value="tape_meas_TP901"/>
    <property type="match status" value="1"/>
</dbReference>
<evidence type="ECO:0000256" key="2">
    <source>
        <dbReference type="SAM" id="Phobius"/>
    </source>
</evidence>
<evidence type="ECO:0000313" key="4">
    <source>
        <dbReference type="EMBL" id="VFK16717.1"/>
    </source>
</evidence>
<dbReference type="Pfam" id="PF10145">
    <property type="entry name" value="PhageMin_Tail"/>
    <property type="match status" value="1"/>
</dbReference>
<gene>
    <name evidence="4" type="ORF">BECKLFY1418C_GA0070996_102539</name>
</gene>
<feature type="transmembrane region" description="Helical" evidence="2">
    <location>
        <begin position="478"/>
        <end position="496"/>
    </location>
</feature>